<gene>
    <name evidence="1" type="ORF">CSSPTR1EN2_LOCUS6062</name>
</gene>
<accession>A0ABP0TT43</accession>
<sequence>MEADSSIQSSLLKSALKLGIAKSVESKSQVSLSMTSCLEVLKQLVKLHTKIHLWSLLTLRILFKGWRV</sequence>
<dbReference type="Proteomes" id="UP001497512">
    <property type="component" value="Chromosome 13"/>
</dbReference>
<organism evidence="1 2">
    <name type="scientific">Sphagnum troendelagicum</name>
    <dbReference type="NCBI Taxonomy" id="128251"/>
    <lineage>
        <taxon>Eukaryota</taxon>
        <taxon>Viridiplantae</taxon>
        <taxon>Streptophyta</taxon>
        <taxon>Embryophyta</taxon>
        <taxon>Bryophyta</taxon>
        <taxon>Sphagnophytina</taxon>
        <taxon>Sphagnopsida</taxon>
        <taxon>Sphagnales</taxon>
        <taxon>Sphagnaceae</taxon>
        <taxon>Sphagnum</taxon>
    </lineage>
</organism>
<evidence type="ECO:0000313" key="2">
    <source>
        <dbReference type="Proteomes" id="UP001497512"/>
    </source>
</evidence>
<evidence type="ECO:0000313" key="1">
    <source>
        <dbReference type="EMBL" id="CAK9201748.1"/>
    </source>
</evidence>
<proteinExistence type="predicted"/>
<reference evidence="1" key="1">
    <citation type="submission" date="2024-02" db="EMBL/GenBank/DDBJ databases">
        <authorList>
            <consortium name="ELIXIR-Norway"/>
            <consortium name="Elixir Norway"/>
        </authorList>
    </citation>
    <scope>NUCLEOTIDE SEQUENCE</scope>
</reference>
<dbReference type="EMBL" id="OZ019905">
    <property type="protein sequence ID" value="CAK9201748.1"/>
    <property type="molecule type" value="Genomic_DNA"/>
</dbReference>
<keyword evidence="2" id="KW-1185">Reference proteome</keyword>
<protein>
    <submittedName>
        <fullName evidence="1">Uncharacterized protein</fullName>
    </submittedName>
</protein>
<name>A0ABP0TT43_9BRYO</name>